<evidence type="ECO:0000313" key="13">
    <source>
        <dbReference type="Proteomes" id="UP000521943"/>
    </source>
</evidence>
<feature type="repeat" description="Solcar" evidence="11">
    <location>
        <begin position="123"/>
        <end position="206"/>
    </location>
</feature>
<evidence type="ECO:0000256" key="7">
    <source>
        <dbReference type="ARBA" id="ARBA00023128"/>
    </source>
</evidence>
<dbReference type="Pfam" id="PF00153">
    <property type="entry name" value="Mito_carr"/>
    <property type="match status" value="3"/>
</dbReference>
<dbReference type="GO" id="GO:0015187">
    <property type="term" value="F:glycine transmembrane transporter activity"/>
    <property type="evidence" value="ECO:0007669"/>
    <property type="project" value="UniProtKB-UniRule"/>
</dbReference>
<feature type="repeat" description="Solcar" evidence="11">
    <location>
        <begin position="218"/>
        <end position="303"/>
    </location>
</feature>
<evidence type="ECO:0000256" key="10">
    <source>
        <dbReference type="HAMAP-Rule" id="MF_03064"/>
    </source>
</evidence>
<proteinExistence type="inferred from homology"/>
<evidence type="ECO:0000256" key="5">
    <source>
        <dbReference type="ARBA" id="ARBA00022792"/>
    </source>
</evidence>
<evidence type="ECO:0000256" key="6">
    <source>
        <dbReference type="ARBA" id="ARBA00022989"/>
    </source>
</evidence>
<dbReference type="GO" id="GO:0005743">
    <property type="term" value="C:mitochondrial inner membrane"/>
    <property type="evidence" value="ECO:0007669"/>
    <property type="project" value="UniProtKB-SubCell"/>
</dbReference>
<evidence type="ECO:0000256" key="11">
    <source>
        <dbReference type="PROSITE-ProRule" id="PRU00282"/>
    </source>
</evidence>
<dbReference type="InterPro" id="IPR023395">
    <property type="entry name" value="MCP_dom_sf"/>
</dbReference>
<evidence type="ECO:0000256" key="8">
    <source>
        <dbReference type="ARBA" id="ARBA00023136"/>
    </source>
</evidence>
<keyword evidence="2 10" id="KW-0813">Transport</keyword>
<keyword evidence="5 10" id="KW-0999">Mitochondrion inner membrane</keyword>
<comment type="similarity">
    <text evidence="10">Belongs to the mitochondrial carrier (TC 2.A.29) family. SLC25A38 subfamily.</text>
</comment>
<dbReference type="AlphaFoldDB" id="A0A8H6M684"/>
<comment type="function">
    <text evidence="10">Mitochondrial glycine transporter that imports glycine into the mitochondrial matrix. Plays an important role in providing glycine for the first enzymatic step in heme biosynthesis, the condensation of glycine with succinyl-CoA to produce 5-aminolevulinate (ALA) in the miochondrial matrix.</text>
</comment>
<dbReference type="PANTHER" id="PTHR46181">
    <property type="entry name" value="MITOCHONDRIAL GLYCINE TRANSPORTER"/>
    <property type="match status" value="1"/>
</dbReference>
<comment type="caution">
    <text evidence="12">The sequence shown here is derived from an EMBL/GenBank/DDBJ whole genome shotgun (WGS) entry which is preliminary data.</text>
</comment>
<dbReference type="EMBL" id="JACGCI010000026">
    <property type="protein sequence ID" value="KAF6756320.1"/>
    <property type="molecule type" value="Genomic_DNA"/>
</dbReference>
<dbReference type="GO" id="GO:1904983">
    <property type="term" value="P:glycine import into mitochondrion"/>
    <property type="evidence" value="ECO:0007669"/>
    <property type="project" value="UniProtKB-UniRule"/>
</dbReference>
<evidence type="ECO:0000256" key="4">
    <source>
        <dbReference type="ARBA" id="ARBA00022737"/>
    </source>
</evidence>
<protein>
    <recommendedName>
        <fullName evidence="10">Mitochondrial glycine transporter</fullName>
    </recommendedName>
    <alternativeName>
        <fullName evidence="10">Solute carrier family 25 member 38 homolog</fullName>
    </alternativeName>
</protein>
<evidence type="ECO:0000313" key="12">
    <source>
        <dbReference type="EMBL" id="KAF6756320.1"/>
    </source>
</evidence>
<comment type="subcellular location">
    <subcellularLocation>
        <location evidence="1">Membrane</location>
        <topology evidence="1">Multi-pass membrane protein</topology>
    </subcellularLocation>
    <subcellularLocation>
        <location evidence="10">Mitochondrion inner membrane</location>
        <topology evidence="10">Multi-pass membrane protein</topology>
    </subcellularLocation>
</comment>
<evidence type="ECO:0000256" key="3">
    <source>
        <dbReference type="ARBA" id="ARBA00022692"/>
    </source>
</evidence>
<keyword evidence="6 10" id="KW-1133">Transmembrane helix</keyword>
<keyword evidence="13" id="KW-1185">Reference proteome</keyword>
<keyword evidence="8 10" id="KW-0472">Membrane</keyword>
<feature type="repeat" description="Solcar" evidence="11">
    <location>
        <begin position="2"/>
        <end position="94"/>
    </location>
</feature>
<keyword evidence="3 10" id="KW-0812">Transmembrane</keyword>
<evidence type="ECO:0000256" key="1">
    <source>
        <dbReference type="ARBA" id="ARBA00004141"/>
    </source>
</evidence>
<keyword evidence="4 10" id="KW-0677">Repeat</keyword>
<dbReference type="PANTHER" id="PTHR46181:SF3">
    <property type="entry name" value="MITOCHONDRIAL GLYCINE TRANSPORTER"/>
    <property type="match status" value="1"/>
</dbReference>
<dbReference type="InterPro" id="IPR030847">
    <property type="entry name" value="Hem25/SLC25A38"/>
</dbReference>
<name>A0A8H6M684_9AGAR</name>
<organism evidence="12 13">
    <name type="scientific">Ephemerocybe angulata</name>
    <dbReference type="NCBI Taxonomy" id="980116"/>
    <lineage>
        <taxon>Eukaryota</taxon>
        <taxon>Fungi</taxon>
        <taxon>Dikarya</taxon>
        <taxon>Basidiomycota</taxon>
        <taxon>Agaricomycotina</taxon>
        <taxon>Agaricomycetes</taxon>
        <taxon>Agaricomycetidae</taxon>
        <taxon>Agaricales</taxon>
        <taxon>Agaricineae</taxon>
        <taxon>Psathyrellaceae</taxon>
        <taxon>Ephemerocybe</taxon>
    </lineage>
</organism>
<sequence length="307" mass="33232">MSHVSQQLASGALSGLATTVILQPFDLLKTRMQQGGLPVSKHGRPHASMVLAISREIVRTKGWSGLWRGTEASLYRNVPGVALYMASLTQLRGFLATSPHFTFVQTKKTSRNANGSRSVLPTLTSSGNLAAGAAARVTIGFLLNPFSVLKARFESNMYNYQSVGQGMGMMVRSGPSELFRGFLASAMRDAPHAGIFIVFYEQIKKDASYLFAPQTTAQSSAVHAFSAASAGALATITTQPFDVIKTRIQVRPEGEYHSILRTVKLVLRERGPLGLFDGASLRMSRKVLSSAIGWVVYEAVLMVWTSS</sequence>
<dbReference type="Proteomes" id="UP000521943">
    <property type="component" value="Unassembled WGS sequence"/>
</dbReference>
<dbReference type="SUPFAM" id="SSF103506">
    <property type="entry name" value="Mitochondrial carrier"/>
    <property type="match status" value="1"/>
</dbReference>
<dbReference type="HAMAP" id="MF_03064">
    <property type="entry name" value="SLC25A38"/>
    <property type="match status" value="1"/>
</dbReference>
<comment type="catalytic activity">
    <reaction evidence="9 10">
        <text>glycine(in) = glycine(out)</text>
        <dbReference type="Rhea" id="RHEA:70715"/>
        <dbReference type="ChEBI" id="CHEBI:57305"/>
    </reaction>
</comment>
<dbReference type="InterPro" id="IPR018108">
    <property type="entry name" value="MCP_transmembrane"/>
</dbReference>
<dbReference type="OrthoDB" id="1924968at2759"/>
<dbReference type="Gene3D" id="1.50.40.10">
    <property type="entry name" value="Mitochondrial carrier domain"/>
    <property type="match status" value="2"/>
</dbReference>
<dbReference type="PROSITE" id="PS50920">
    <property type="entry name" value="SOLCAR"/>
    <property type="match status" value="3"/>
</dbReference>
<accession>A0A8H6M684</accession>
<keyword evidence="7 10" id="KW-0496">Mitochondrion</keyword>
<gene>
    <name evidence="12" type="ORF">DFP72DRAFT_893856</name>
</gene>
<reference evidence="12 13" key="1">
    <citation type="submission" date="2020-07" db="EMBL/GenBank/DDBJ databases">
        <title>Comparative genomics of pyrophilous fungi reveals a link between fire events and developmental genes.</title>
        <authorList>
            <consortium name="DOE Joint Genome Institute"/>
            <person name="Steindorff A.S."/>
            <person name="Carver A."/>
            <person name="Calhoun S."/>
            <person name="Stillman K."/>
            <person name="Liu H."/>
            <person name="Lipzen A."/>
            <person name="Pangilinan J."/>
            <person name="Labutti K."/>
            <person name="Bruns T.D."/>
            <person name="Grigoriev I.V."/>
        </authorList>
    </citation>
    <scope>NUCLEOTIDE SEQUENCE [LARGE SCALE GENOMIC DNA]</scope>
    <source>
        <strain evidence="12 13">CBS 144469</strain>
    </source>
</reference>
<evidence type="ECO:0000256" key="2">
    <source>
        <dbReference type="ARBA" id="ARBA00022448"/>
    </source>
</evidence>
<evidence type="ECO:0000256" key="9">
    <source>
        <dbReference type="ARBA" id="ARBA00034060"/>
    </source>
</evidence>